<dbReference type="GeneID" id="1494699"/>
<name>Q9EMU0_AMEPV</name>
<organism evidence="1 2">
    <name type="scientific">Amsacta moorei entomopoxvirus</name>
    <name type="common">AmEPV</name>
    <dbReference type="NCBI Taxonomy" id="28321"/>
    <lineage>
        <taxon>Viruses</taxon>
        <taxon>Varidnaviria</taxon>
        <taxon>Bamfordvirae</taxon>
        <taxon>Nucleocytoviricota</taxon>
        <taxon>Pokkesviricetes</taxon>
        <taxon>Chitovirales</taxon>
        <taxon>Poxviridae</taxon>
        <taxon>Entomopoxvirinae</taxon>
        <taxon>Betaentomopoxvirus</taxon>
    </lineage>
</organism>
<dbReference type="InterPro" id="IPR053358">
    <property type="entry name" value="Diff-assoc_signaling"/>
</dbReference>
<dbReference type="Gene3D" id="3.40.570.10">
    <property type="entry name" value="Extracellular Endonuclease, subunit A"/>
    <property type="match status" value="1"/>
</dbReference>
<dbReference type="EMBL" id="AF250284">
    <property type="protein sequence ID" value="AAG02815.1"/>
    <property type="molecule type" value="Genomic_DNA"/>
</dbReference>
<sequence length="450" mass="53213">MYIHFILILYNIKYILCYNYLSLIDEKSINDQELCISDYKIILNKKKCIHDYNDNKIECRLFYKEIKKYKTINNEDCISNCGNFENTAYQWCVTKSFNWDYCNKNISKTGILSYRTYNKYIACSDKCDNRGDKYYWCNTIGNNWAYCYPNKKIIIFNYRNEKNNVCASPCEIYSKNVAYCYDKNKNWEKCYLNPEYKNTLNDYNNKFISQCKIGKYTSDGYKQCKKNLSFMSCPLNVESVAKHYEDNNPSIIIRNIDPNNIITLSKNPIISYTVLPTYNYFGSIQINLPLIVRAIITNHTLRNPREIERFTSDINAYFNNMNPNLDNINYDKKGYLLGYKLGGPIENYNIFPQACSHNRGSMTVWQYMEIDLYNFLINNPNRYIEYTAIMNYRTDDGILNYRPTSAALRIRLYDNNILVDISGSPITFITNSLENIYYTNNPDHNCEIED</sequence>
<dbReference type="PANTHER" id="PTHR34261">
    <property type="entry name" value="APC REGULATOR OF WNT-SIGNALING PATHWAY-RELATED"/>
    <property type="match status" value="1"/>
</dbReference>
<protein>
    <submittedName>
        <fullName evidence="1">AMV109</fullName>
    </submittedName>
</protein>
<reference evidence="1 2" key="1">
    <citation type="journal article" date="2000" name="Virology">
        <title>Complete genomic sequence of the Amsacta moorei entomopoxvirus: analysis and comparison with other poxviruses.</title>
        <authorList>
            <person name="Bawden A.L."/>
            <person name="Glassberg K.J."/>
            <person name="Diggans J."/>
            <person name="Shaw R."/>
            <person name="Farmerie W."/>
            <person name="Moyer R.W."/>
        </authorList>
    </citation>
    <scope>NUCLEOTIDE SEQUENCE [LARGE SCALE GENOMIC DNA]</scope>
</reference>
<dbReference type="OrthoDB" id="7262at10239"/>
<dbReference type="KEGG" id="vg:1494699"/>
<dbReference type="Proteomes" id="UP000000872">
    <property type="component" value="Segment"/>
</dbReference>
<proteinExistence type="predicted"/>
<keyword evidence="2" id="KW-1185">Reference proteome</keyword>
<dbReference type="PANTHER" id="PTHR34261:SF1">
    <property type="entry name" value="TUBULIN POLYMERIZATION-PROMOTING PROTEIN"/>
    <property type="match status" value="1"/>
</dbReference>
<evidence type="ECO:0000313" key="2">
    <source>
        <dbReference type="Proteomes" id="UP000000872"/>
    </source>
</evidence>
<accession>Q9EMU0</accession>
<evidence type="ECO:0000313" key="1">
    <source>
        <dbReference type="EMBL" id="AAG02815.1"/>
    </source>
</evidence>
<gene>
    <name evidence="1" type="primary">AMV109</name>
</gene>
<organismHost>
    <name type="scientific">Amsacta</name>
    <dbReference type="NCBI Taxonomy" id="340055"/>
</organismHost>
<dbReference type="InterPro" id="IPR044929">
    <property type="entry name" value="DNA/RNA_non-sp_Endonuclease_sf"/>
</dbReference>
<dbReference type="RefSeq" id="NP_064891.1">
    <property type="nucleotide sequence ID" value="NC_002520.1"/>
</dbReference>